<evidence type="ECO:0000256" key="9">
    <source>
        <dbReference type="ARBA" id="ARBA00048573"/>
    </source>
</evidence>
<protein>
    <recommendedName>
        <fullName evidence="10">Lysine--tRNA ligase</fullName>
        <ecNumber evidence="10">6.1.1.6</ecNumber>
    </recommendedName>
    <alternativeName>
        <fullName evidence="10">Lysyl-tRNA synthetase</fullName>
        <shortName evidence="10">LysRS</shortName>
    </alternativeName>
</protein>
<dbReference type="GO" id="GO:0000049">
    <property type="term" value="F:tRNA binding"/>
    <property type="evidence" value="ECO:0007669"/>
    <property type="project" value="InterPro"/>
</dbReference>
<dbReference type="InterPro" id="IPR002904">
    <property type="entry name" value="Lys-tRNA-ligase"/>
</dbReference>
<comment type="caution">
    <text evidence="10">Lacks conserved residue(s) required for the propagation of feature annotation.</text>
</comment>
<evidence type="ECO:0000256" key="6">
    <source>
        <dbReference type="ARBA" id="ARBA00022840"/>
    </source>
</evidence>
<keyword evidence="4 10" id="KW-0436">Ligase</keyword>
<evidence type="ECO:0000256" key="2">
    <source>
        <dbReference type="ARBA" id="ARBA00005594"/>
    </source>
</evidence>
<comment type="similarity">
    <text evidence="2 10">Belongs to the class-I aminoacyl-tRNA synthetase family.</text>
</comment>
<dbReference type="Gene3D" id="1.10.10.770">
    <property type="match status" value="1"/>
</dbReference>
<comment type="caution">
    <text evidence="11">The sequence shown here is derived from an EMBL/GenBank/DDBJ whole genome shotgun (WGS) entry which is preliminary data.</text>
</comment>
<dbReference type="Gene3D" id="3.40.50.620">
    <property type="entry name" value="HUPs"/>
    <property type="match status" value="2"/>
</dbReference>
<dbReference type="Pfam" id="PF01921">
    <property type="entry name" value="tRNA-synt_1f"/>
    <property type="match status" value="1"/>
</dbReference>
<organism evidence="11 12">
    <name type="scientific">Candidatus Segetimicrobium genomatis</name>
    <dbReference type="NCBI Taxonomy" id="2569760"/>
    <lineage>
        <taxon>Bacteria</taxon>
        <taxon>Bacillati</taxon>
        <taxon>Candidatus Sysuimicrobiota</taxon>
        <taxon>Candidatus Sysuimicrobiia</taxon>
        <taxon>Candidatus Sysuimicrobiales</taxon>
        <taxon>Candidatus Segetimicrobiaceae</taxon>
        <taxon>Candidatus Segetimicrobium</taxon>
    </lineage>
</organism>
<evidence type="ECO:0000256" key="4">
    <source>
        <dbReference type="ARBA" id="ARBA00022598"/>
    </source>
</evidence>
<dbReference type="AlphaFoldDB" id="A0A537JD75"/>
<evidence type="ECO:0000256" key="1">
    <source>
        <dbReference type="ARBA" id="ARBA00004496"/>
    </source>
</evidence>
<reference evidence="11 12" key="1">
    <citation type="journal article" date="2019" name="Nat. Microbiol.">
        <title>Mediterranean grassland soil C-N compound turnover is dependent on rainfall and depth, and is mediated by genomically divergent microorganisms.</title>
        <authorList>
            <person name="Diamond S."/>
            <person name="Andeer P.F."/>
            <person name="Li Z."/>
            <person name="Crits-Christoph A."/>
            <person name="Burstein D."/>
            <person name="Anantharaman K."/>
            <person name="Lane K.R."/>
            <person name="Thomas B.C."/>
            <person name="Pan C."/>
            <person name="Northen T.R."/>
            <person name="Banfield J.F."/>
        </authorList>
    </citation>
    <scope>NUCLEOTIDE SEQUENCE [LARGE SCALE GENOMIC DNA]</scope>
    <source>
        <strain evidence="11">NP_6</strain>
    </source>
</reference>
<evidence type="ECO:0000313" key="11">
    <source>
        <dbReference type="EMBL" id="TMI81494.1"/>
    </source>
</evidence>
<dbReference type="PANTHER" id="PTHR37940:SF1">
    <property type="entry name" value="LYSINE--TRNA LIGASE"/>
    <property type="match status" value="1"/>
</dbReference>
<keyword evidence="5 10" id="KW-0547">Nucleotide-binding</keyword>
<dbReference type="InterPro" id="IPR014729">
    <property type="entry name" value="Rossmann-like_a/b/a_fold"/>
</dbReference>
<dbReference type="InterPro" id="IPR008925">
    <property type="entry name" value="aa_tRNA-synth_I_cd-bd_sf"/>
</dbReference>
<comment type="catalytic activity">
    <reaction evidence="9 10">
        <text>tRNA(Lys) + L-lysine + ATP = L-lysyl-tRNA(Lys) + AMP + diphosphate</text>
        <dbReference type="Rhea" id="RHEA:20792"/>
        <dbReference type="Rhea" id="RHEA-COMP:9696"/>
        <dbReference type="Rhea" id="RHEA-COMP:9697"/>
        <dbReference type="ChEBI" id="CHEBI:30616"/>
        <dbReference type="ChEBI" id="CHEBI:32551"/>
        <dbReference type="ChEBI" id="CHEBI:33019"/>
        <dbReference type="ChEBI" id="CHEBI:78442"/>
        <dbReference type="ChEBI" id="CHEBI:78529"/>
        <dbReference type="ChEBI" id="CHEBI:456215"/>
        <dbReference type="EC" id="6.1.1.6"/>
    </reaction>
</comment>
<dbReference type="GO" id="GO:0005524">
    <property type="term" value="F:ATP binding"/>
    <property type="evidence" value="ECO:0007669"/>
    <property type="project" value="UniProtKB-UniRule"/>
</dbReference>
<dbReference type="Gene3D" id="1.10.10.350">
    <property type="match status" value="1"/>
</dbReference>
<dbReference type="NCBIfam" id="TIGR00467">
    <property type="entry name" value="lysS_arch"/>
    <property type="match status" value="1"/>
</dbReference>
<dbReference type="PANTHER" id="PTHR37940">
    <property type="entry name" value="LYSINE--TRNA LIGASE"/>
    <property type="match status" value="1"/>
</dbReference>
<accession>A0A537JD75</accession>
<evidence type="ECO:0000256" key="10">
    <source>
        <dbReference type="HAMAP-Rule" id="MF_00177"/>
    </source>
</evidence>
<evidence type="ECO:0000313" key="12">
    <source>
        <dbReference type="Proteomes" id="UP000318093"/>
    </source>
</evidence>
<dbReference type="GO" id="GO:0004824">
    <property type="term" value="F:lysine-tRNA ligase activity"/>
    <property type="evidence" value="ECO:0007669"/>
    <property type="project" value="UniProtKB-UniRule"/>
</dbReference>
<keyword evidence="6 10" id="KW-0067">ATP-binding</keyword>
<keyword evidence="7 10" id="KW-0648">Protein biosynthesis</keyword>
<dbReference type="SUPFAM" id="SSF52374">
    <property type="entry name" value="Nucleotidylyl transferase"/>
    <property type="match status" value="1"/>
</dbReference>
<name>A0A537JD75_9BACT</name>
<dbReference type="HAMAP" id="MF_00177">
    <property type="entry name" value="Lys_tRNA_synth_class1"/>
    <property type="match status" value="1"/>
</dbReference>
<evidence type="ECO:0000256" key="5">
    <source>
        <dbReference type="ARBA" id="ARBA00022741"/>
    </source>
</evidence>
<gene>
    <name evidence="10 11" type="primary">lysS</name>
    <name evidence="11" type="ORF">E6H03_06930</name>
</gene>
<dbReference type="EC" id="6.1.1.6" evidence="10"/>
<dbReference type="Proteomes" id="UP000318093">
    <property type="component" value="Unassembled WGS sequence"/>
</dbReference>
<evidence type="ECO:0000256" key="3">
    <source>
        <dbReference type="ARBA" id="ARBA00022490"/>
    </source>
</evidence>
<comment type="subcellular location">
    <subcellularLocation>
        <location evidence="1 10">Cytoplasm</location>
    </subcellularLocation>
</comment>
<dbReference type="SUPFAM" id="SSF48163">
    <property type="entry name" value="An anticodon-binding domain of class I aminoacyl-tRNA synthetases"/>
    <property type="match status" value="1"/>
</dbReference>
<evidence type="ECO:0000256" key="7">
    <source>
        <dbReference type="ARBA" id="ARBA00022917"/>
    </source>
</evidence>
<evidence type="ECO:0000256" key="8">
    <source>
        <dbReference type="ARBA" id="ARBA00023146"/>
    </source>
</evidence>
<keyword evidence="8 10" id="KW-0030">Aminoacyl-tRNA synthetase</keyword>
<dbReference type="InterPro" id="IPR020751">
    <property type="entry name" value="aa-tRNA-synth_I_codon-bd_sub2"/>
</dbReference>
<dbReference type="GO" id="GO:0006430">
    <property type="term" value="P:lysyl-tRNA aminoacylation"/>
    <property type="evidence" value="ECO:0007669"/>
    <property type="project" value="UniProtKB-UniRule"/>
</dbReference>
<dbReference type="GO" id="GO:0005737">
    <property type="term" value="C:cytoplasm"/>
    <property type="evidence" value="ECO:0007669"/>
    <property type="project" value="UniProtKB-SubCell"/>
</dbReference>
<keyword evidence="3 10" id="KW-0963">Cytoplasm</keyword>
<proteinExistence type="inferred from homology"/>
<sequence length="520" mass="58016">MWVDLLIEELREQHPGPHTVNDAKTPSGPVPVGSLRGVIMHDCVTRGLRESGAAAEFLYGFDDYDPMDGLPPGLPQYARYMGMPFANLPSPVGRAPSYGHYFAAEFAGVFERLGAHPRIYRTSEMYRSGGFDAAIRLALDHVQVIREIYREVTHSTRIDDHWWPIQVLCERCGRIGTTTVLSWSGGEVEYLCAPDKVAWAEGCGNRGRRSPFGGGAKLLYRVEWPAKWSVLGVTVEGAGKDHMTRGGTHDVAGAVSVRVFGRPAPFAFPYEFLLFGGKKMSTSKAVGVTAAEILEVLRPELARFLIVRPVPRRQLEFDPGGETIPALYDEYDRAAAAYFHEVENPDLARTFHYSRIAGEPVQCYRPRFAKVAYLIQMPTVDLARAAAREKGAPLTEADREELEHRAVDARRWLDTYAPEHYKFQIHAILPTTVAALTPLQRQYLARVAESVGARNWTGEELHAHLHDLKAEMNLSPREAFGAIYQVFLGKDSGPQAGWFLTALDRQFVLRRLREGAQDAA</sequence>
<dbReference type="EMBL" id="VBAN01000206">
    <property type="protein sequence ID" value="TMI81494.1"/>
    <property type="molecule type" value="Genomic_DNA"/>
</dbReference>